<accession>A0A6J4HQQ8</accession>
<sequence length="228" mass="24015">MRVFAPPAGVLAIIAHGGVVGAYAPEPLDGDLMVVSHEHPAPPAVALFARDLPAGQNRALARVVAGHRIGWLRPTVLQQSLLQTGRTVWGDPAALAAVPSWRPDQVDPLEALVELRTAEGLLGEGKVEAAVATAAGALLVARRAYTALPGERAAALARVWPEAPQPWSALGGEGGTPRTPERAFVTRTRQLVEEWLFTWHAAPTSTLVGRLEELRASARLAAVARGCA</sequence>
<organism evidence="1">
    <name type="scientific">uncultured Chloroflexota bacterium</name>
    <dbReference type="NCBI Taxonomy" id="166587"/>
    <lineage>
        <taxon>Bacteria</taxon>
        <taxon>Bacillati</taxon>
        <taxon>Chloroflexota</taxon>
        <taxon>environmental samples</taxon>
    </lineage>
</organism>
<protein>
    <submittedName>
        <fullName evidence="1">Uncharacterized protein</fullName>
    </submittedName>
</protein>
<reference evidence="1" key="1">
    <citation type="submission" date="2020-02" db="EMBL/GenBank/DDBJ databases">
        <authorList>
            <person name="Meier V. D."/>
        </authorList>
    </citation>
    <scope>NUCLEOTIDE SEQUENCE</scope>
    <source>
        <strain evidence="1">AVDCRST_MAG77</strain>
    </source>
</reference>
<dbReference type="AlphaFoldDB" id="A0A6J4HQQ8"/>
<evidence type="ECO:0000313" key="1">
    <source>
        <dbReference type="EMBL" id="CAA9228456.1"/>
    </source>
</evidence>
<name>A0A6J4HQQ8_9CHLR</name>
<dbReference type="EMBL" id="CADCTC010000056">
    <property type="protein sequence ID" value="CAA9228456.1"/>
    <property type="molecule type" value="Genomic_DNA"/>
</dbReference>
<gene>
    <name evidence="1" type="ORF">AVDCRST_MAG77-872</name>
</gene>
<proteinExistence type="predicted"/>